<gene>
    <name evidence="6" type="ORF">EKO04_010936</name>
</gene>
<keyword evidence="4 5" id="KW-0472">Membrane</keyword>
<dbReference type="Gene3D" id="1.20.1740.10">
    <property type="entry name" value="Amino acid/polyamine transporter I"/>
    <property type="match status" value="1"/>
</dbReference>
<keyword evidence="7" id="KW-1185">Reference proteome</keyword>
<dbReference type="Pfam" id="PF13520">
    <property type="entry name" value="AA_permease_2"/>
    <property type="match status" value="1"/>
</dbReference>
<dbReference type="GO" id="GO:0016020">
    <property type="term" value="C:membrane"/>
    <property type="evidence" value="ECO:0007669"/>
    <property type="project" value="UniProtKB-SubCell"/>
</dbReference>
<feature type="transmembrane region" description="Helical" evidence="5">
    <location>
        <begin position="484"/>
        <end position="509"/>
    </location>
</feature>
<feature type="transmembrane region" description="Helical" evidence="5">
    <location>
        <begin position="387"/>
        <end position="406"/>
    </location>
</feature>
<feature type="transmembrane region" description="Helical" evidence="5">
    <location>
        <begin position="418"/>
        <end position="435"/>
    </location>
</feature>
<feature type="transmembrane region" description="Helical" evidence="5">
    <location>
        <begin position="100"/>
        <end position="123"/>
    </location>
</feature>
<dbReference type="GO" id="GO:0015179">
    <property type="term" value="F:L-amino acid transmembrane transporter activity"/>
    <property type="evidence" value="ECO:0007669"/>
    <property type="project" value="TreeGrafter"/>
</dbReference>
<evidence type="ECO:0000256" key="1">
    <source>
        <dbReference type="ARBA" id="ARBA00004141"/>
    </source>
</evidence>
<organism evidence="6 7">
    <name type="scientific">Ascochyta lentis</name>
    <dbReference type="NCBI Taxonomy" id="205686"/>
    <lineage>
        <taxon>Eukaryota</taxon>
        <taxon>Fungi</taxon>
        <taxon>Dikarya</taxon>
        <taxon>Ascomycota</taxon>
        <taxon>Pezizomycotina</taxon>
        <taxon>Dothideomycetes</taxon>
        <taxon>Pleosporomycetidae</taxon>
        <taxon>Pleosporales</taxon>
        <taxon>Pleosporineae</taxon>
        <taxon>Didymellaceae</taxon>
        <taxon>Ascochyta</taxon>
    </lineage>
</organism>
<evidence type="ECO:0000313" key="6">
    <source>
        <dbReference type="EMBL" id="KAF9690886.1"/>
    </source>
</evidence>
<dbReference type="PANTHER" id="PTHR11785:SF353">
    <property type="entry name" value="METHIONINE TRANSPORTER (EUROFUNG)"/>
    <property type="match status" value="1"/>
</dbReference>
<protein>
    <recommendedName>
        <fullName evidence="8">High affinity methionine permease</fullName>
    </recommendedName>
</protein>
<name>A0A8H7ITC5_9PLEO</name>
<reference evidence="6" key="2">
    <citation type="submission" date="2020-09" db="EMBL/GenBank/DDBJ databases">
        <title>Reference genome assembly for Australian Ascochyta lentis isolate Al4.</title>
        <authorList>
            <person name="Lee R.C."/>
            <person name="Farfan-Caceres L.M."/>
            <person name="Debler J.W."/>
            <person name="Williams A.H."/>
            <person name="Henares B.M."/>
        </authorList>
    </citation>
    <scope>NUCLEOTIDE SEQUENCE</scope>
    <source>
        <strain evidence="6">Al4</strain>
    </source>
</reference>
<feature type="transmembrane region" description="Helical" evidence="5">
    <location>
        <begin position="213"/>
        <end position="233"/>
    </location>
</feature>
<evidence type="ECO:0000256" key="3">
    <source>
        <dbReference type="ARBA" id="ARBA00022989"/>
    </source>
</evidence>
<dbReference type="AlphaFoldDB" id="A0A8H7ITC5"/>
<dbReference type="PANTHER" id="PTHR11785">
    <property type="entry name" value="AMINO ACID TRANSPORTER"/>
    <property type="match status" value="1"/>
</dbReference>
<evidence type="ECO:0000256" key="5">
    <source>
        <dbReference type="SAM" id="Phobius"/>
    </source>
</evidence>
<evidence type="ECO:0000256" key="4">
    <source>
        <dbReference type="ARBA" id="ARBA00023136"/>
    </source>
</evidence>
<keyword evidence="3 5" id="KW-1133">Transmembrane helix</keyword>
<feature type="transmembrane region" description="Helical" evidence="5">
    <location>
        <begin position="451"/>
        <end position="472"/>
    </location>
</feature>
<keyword evidence="2 5" id="KW-0812">Transmembrane</keyword>
<evidence type="ECO:0000313" key="7">
    <source>
        <dbReference type="Proteomes" id="UP000651452"/>
    </source>
</evidence>
<sequence length="575" mass="62934">MVSGLFNRKTSLEADVPNYTADEGEVSDGSLQYVVEKSGNTNEISYQEASGAPVESDSPLGYSVGAITIICLNLSKMVGTGIYSTPSTILSYTGSVGASMFYWTSGFFISLSSMGVYLEYAAYFPNRSGSEVAYLEQAYPRPKYFFPVIFAVQSVILSFSSSNAIVLAQYLFAINGSKPSPWELKGVAAAGYTVTVLLLCFHTKYSYWLSNGIGIVKLLTLVFISITGLVVLGGHTRVEDPITNFREPFKGDITPYGATIALYRIIFSYAGYENSFNNPIRTIKKNGFIALLLVTTLYILANVAFFAAVPKADLQNAEQIAASLFFTRVFGSGGAVKGLNFLIALSAFGNLLAVLIGQSRQIRECGRQGVLPFPRFWASTRPFGTPLGPYFVKWLLTMIMIVAPPAGDAFNFIVDLQVYPAALFNLTLAFGLIFVRRRRNKLGLPRPSFKIWNLVLAFNVYVNLYLIVMPWYPPPGGKGNVSFWWGTYVVTGIAILVVCGLYYVGWIYVIPKVRGYRIRQGLITLDSGARSHKLFKVPIDELAAWDATHDAVGRELADGGSPGQSVQESVITSKA</sequence>
<feature type="transmembrane region" description="Helical" evidence="5">
    <location>
        <begin position="184"/>
        <end position="201"/>
    </location>
</feature>
<evidence type="ECO:0008006" key="8">
    <source>
        <dbReference type="Google" id="ProtNLM"/>
    </source>
</evidence>
<feature type="transmembrane region" description="Helical" evidence="5">
    <location>
        <begin position="144"/>
        <end position="172"/>
    </location>
</feature>
<accession>A0A8H7ITC5</accession>
<feature type="transmembrane region" description="Helical" evidence="5">
    <location>
        <begin position="338"/>
        <end position="357"/>
    </location>
</feature>
<evidence type="ECO:0000256" key="2">
    <source>
        <dbReference type="ARBA" id="ARBA00022692"/>
    </source>
</evidence>
<dbReference type="OrthoDB" id="5982228at2759"/>
<comment type="caution">
    <text evidence="6">The sequence shown here is derived from an EMBL/GenBank/DDBJ whole genome shotgun (WGS) entry which is preliminary data.</text>
</comment>
<dbReference type="Proteomes" id="UP000651452">
    <property type="component" value="Unassembled WGS sequence"/>
</dbReference>
<proteinExistence type="predicted"/>
<comment type="subcellular location">
    <subcellularLocation>
        <location evidence="1">Membrane</location>
        <topology evidence="1">Multi-pass membrane protein</topology>
    </subcellularLocation>
</comment>
<reference evidence="6" key="1">
    <citation type="submission" date="2018-12" db="EMBL/GenBank/DDBJ databases">
        <authorList>
            <person name="Syme R.A."/>
            <person name="Farfan-Caceres L."/>
            <person name="Lichtenzveig J."/>
        </authorList>
    </citation>
    <scope>NUCLEOTIDE SEQUENCE</scope>
    <source>
        <strain evidence="6">Al4</strain>
    </source>
</reference>
<dbReference type="InterPro" id="IPR050598">
    <property type="entry name" value="AminoAcid_Transporter"/>
</dbReference>
<dbReference type="InterPro" id="IPR002293">
    <property type="entry name" value="AA/rel_permease1"/>
</dbReference>
<dbReference type="EMBL" id="RZGK01000022">
    <property type="protein sequence ID" value="KAF9690886.1"/>
    <property type="molecule type" value="Genomic_DNA"/>
</dbReference>
<feature type="transmembrane region" description="Helical" evidence="5">
    <location>
        <begin position="288"/>
        <end position="309"/>
    </location>
</feature>
<feature type="transmembrane region" description="Helical" evidence="5">
    <location>
        <begin position="253"/>
        <end position="272"/>
    </location>
</feature>